<feature type="domain" description="TFIIB-type" evidence="10">
    <location>
        <begin position="1"/>
        <end position="32"/>
    </location>
</feature>
<evidence type="ECO:0000313" key="13">
    <source>
        <dbReference type="WBParaSite" id="ASIM_0000733201-mRNA-1"/>
    </source>
</evidence>
<keyword evidence="4" id="KW-0677">Repeat</keyword>
<evidence type="ECO:0000256" key="1">
    <source>
        <dbReference type="ARBA" id="ARBA00010857"/>
    </source>
</evidence>
<evidence type="ECO:0000256" key="4">
    <source>
        <dbReference type="ARBA" id="ARBA00022737"/>
    </source>
</evidence>
<keyword evidence="12" id="KW-1185">Reference proteome</keyword>
<dbReference type="Proteomes" id="UP000267096">
    <property type="component" value="Unassembled WGS sequence"/>
</dbReference>
<reference evidence="13" key="1">
    <citation type="submission" date="2017-02" db="UniProtKB">
        <authorList>
            <consortium name="WormBaseParasite"/>
        </authorList>
    </citation>
    <scope>IDENTIFICATION</scope>
</reference>
<evidence type="ECO:0000313" key="12">
    <source>
        <dbReference type="Proteomes" id="UP000267096"/>
    </source>
</evidence>
<keyword evidence="3" id="KW-0479">Metal-binding</keyword>
<dbReference type="GO" id="GO:0008270">
    <property type="term" value="F:zinc ion binding"/>
    <property type="evidence" value="ECO:0007669"/>
    <property type="project" value="UniProtKB-KW"/>
</dbReference>
<name>A0A0M3JI67_ANISI</name>
<dbReference type="WBParaSite" id="ASIM_0000733201-mRNA-1">
    <property type="protein sequence ID" value="ASIM_0000733201-mRNA-1"/>
    <property type="gene ID" value="ASIM_0000733201"/>
</dbReference>
<evidence type="ECO:0000256" key="9">
    <source>
        <dbReference type="PROSITE-ProRule" id="PRU00469"/>
    </source>
</evidence>
<dbReference type="EMBL" id="UYRR01016592">
    <property type="protein sequence ID" value="VDK28518.1"/>
    <property type="molecule type" value="Genomic_DNA"/>
</dbReference>
<evidence type="ECO:0000313" key="11">
    <source>
        <dbReference type="EMBL" id="VDK28518.1"/>
    </source>
</evidence>
<keyword evidence="6" id="KW-0862">Zinc</keyword>
<dbReference type="GO" id="GO:0070897">
    <property type="term" value="P:transcription preinitiation complex assembly"/>
    <property type="evidence" value="ECO:0007669"/>
    <property type="project" value="InterPro"/>
</dbReference>
<dbReference type="FunFam" id="2.20.25.10:FF:000037">
    <property type="entry name" value="Transcription initiation factor IIB"/>
    <property type="match status" value="1"/>
</dbReference>
<dbReference type="Pfam" id="PF08271">
    <property type="entry name" value="Zn_Ribbon_TF"/>
    <property type="match status" value="1"/>
</dbReference>
<dbReference type="AlphaFoldDB" id="A0A0M3JI67"/>
<keyword evidence="8" id="KW-0804">Transcription</keyword>
<keyword evidence="7" id="KW-0805">Transcription regulation</keyword>
<evidence type="ECO:0000256" key="6">
    <source>
        <dbReference type="ARBA" id="ARBA00022833"/>
    </source>
</evidence>
<dbReference type="InterPro" id="IPR013137">
    <property type="entry name" value="Znf_TFIIB"/>
</dbReference>
<comment type="similarity">
    <text evidence="1">Belongs to the TFIIB family.</text>
</comment>
<evidence type="ECO:0000259" key="10">
    <source>
        <dbReference type="PROSITE" id="PS51134"/>
    </source>
</evidence>
<evidence type="ECO:0000256" key="2">
    <source>
        <dbReference type="ARBA" id="ARBA00013932"/>
    </source>
</evidence>
<dbReference type="InterPro" id="IPR000812">
    <property type="entry name" value="TFIIB"/>
</dbReference>
<accession>A0A0M3JI67</accession>
<dbReference type="SUPFAM" id="SSF57783">
    <property type="entry name" value="Zinc beta-ribbon"/>
    <property type="match status" value="1"/>
</dbReference>
<keyword evidence="5 9" id="KW-0863">Zinc-finger</keyword>
<dbReference type="PROSITE" id="PS51134">
    <property type="entry name" value="ZF_TFIIB"/>
    <property type="match status" value="1"/>
</dbReference>
<proteinExistence type="inferred from homology"/>
<evidence type="ECO:0000256" key="8">
    <source>
        <dbReference type="ARBA" id="ARBA00023163"/>
    </source>
</evidence>
<reference evidence="11 12" key="2">
    <citation type="submission" date="2018-11" db="EMBL/GenBank/DDBJ databases">
        <authorList>
            <consortium name="Pathogen Informatics"/>
        </authorList>
    </citation>
    <scope>NUCLEOTIDE SEQUENCE [LARGE SCALE GENOMIC DNA]</scope>
</reference>
<dbReference type="PRINTS" id="PR00685">
    <property type="entry name" value="TIFACTORIIB"/>
</dbReference>
<protein>
    <recommendedName>
        <fullName evidence="2">Transcription initiation factor IIB</fullName>
    </recommendedName>
</protein>
<sequence>MSLRCEQHPLANLIEDHRAGDLICPECGLVVGDRIVDVGTEWRSFSGEKSGVDPSRVGAPENPLLGSSDLSTSIAVHYGSSDSDQRCILLIS</sequence>
<evidence type="ECO:0000256" key="3">
    <source>
        <dbReference type="ARBA" id="ARBA00022723"/>
    </source>
</evidence>
<evidence type="ECO:0000256" key="5">
    <source>
        <dbReference type="ARBA" id="ARBA00022771"/>
    </source>
</evidence>
<dbReference type="Gene3D" id="1.10.472.170">
    <property type="match status" value="1"/>
</dbReference>
<gene>
    <name evidence="11" type="ORF">ASIM_LOCUS7098</name>
</gene>
<evidence type="ECO:0000256" key="7">
    <source>
        <dbReference type="ARBA" id="ARBA00023015"/>
    </source>
</evidence>
<organism evidence="13">
    <name type="scientific">Anisakis simplex</name>
    <name type="common">Herring worm</name>
    <dbReference type="NCBI Taxonomy" id="6269"/>
    <lineage>
        <taxon>Eukaryota</taxon>
        <taxon>Metazoa</taxon>
        <taxon>Ecdysozoa</taxon>
        <taxon>Nematoda</taxon>
        <taxon>Chromadorea</taxon>
        <taxon>Rhabditida</taxon>
        <taxon>Spirurina</taxon>
        <taxon>Ascaridomorpha</taxon>
        <taxon>Ascaridoidea</taxon>
        <taxon>Anisakidae</taxon>
        <taxon>Anisakis</taxon>
        <taxon>Anisakis simplex complex</taxon>
    </lineage>
</organism>
<dbReference type="OrthoDB" id="25790at2759"/>